<evidence type="ECO:0000256" key="3">
    <source>
        <dbReference type="SAM" id="Phobius"/>
    </source>
</evidence>
<evidence type="ECO:0000313" key="4">
    <source>
        <dbReference type="EMBL" id="EST12487.1"/>
    </source>
</evidence>
<comment type="caution">
    <text evidence="4">The sequence shown here is derived from an EMBL/GenBank/DDBJ whole genome shotgun (WGS) entry which is preliminary data.</text>
</comment>
<dbReference type="PATRIC" id="fig|1395513.3.peg.1420"/>
<sequence length="441" mass="49610">MALSNSFFQSKFEAEAEVQDSQYTLTFQRAKIPMRHVDELGVLQSIHDGINRTVESTEDEIVIHSANVPGLRRFTELTSETITEKLIFASNLIRFFEHYQPARLIPVCFPENLFFTTGFQPVFLHYGVKDSLPPLSYEEEAALQQVKAVIATLFDASNSFDTYVKFDFAAKSTRFVKDLFRCSSFHSLAALVEKERKKEIVTEKQSIRLPKKRNRTRNGMLIGSLAVLIPLLILTVYAFVIQLPRENLFQQSHEFFLENQYSDVATTLNSVAYSKMPKVVRYELAVSYVKNENLTDEQHNNILNDLTLQSNALYYQYWIQVGRGEAAGALNTARSLNDRTLIAYALVKEQRAIQDDLSMNGQQKQQRLQSIDSELKKYNVKPQKTQASTSDGSSINTNADVNQNPQGGSGGSSNQTQSSGQKDGSSSQKDGSSTGKDSSKK</sequence>
<evidence type="ECO:0000256" key="1">
    <source>
        <dbReference type="ARBA" id="ARBA00010163"/>
    </source>
</evidence>
<feature type="region of interest" description="Disordered" evidence="2">
    <location>
        <begin position="378"/>
        <end position="441"/>
    </location>
</feature>
<dbReference type="Proteomes" id="UP000018296">
    <property type="component" value="Unassembled WGS sequence"/>
</dbReference>
<evidence type="ECO:0000256" key="2">
    <source>
        <dbReference type="SAM" id="MobiDB-lite"/>
    </source>
</evidence>
<feature type="compositionally biased region" description="Polar residues" evidence="2">
    <location>
        <begin position="382"/>
        <end position="401"/>
    </location>
</feature>
<keyword evidence="3" id="KW-0812">Transmembrane</keyword>
<dbReference type="AlphaFoldDB" id="V6IYH6"/>
<evidence type="ECO:0000313" key="5">
    <source>
        <dbReference type="Proteomes" id="UP000018296"/>
    </source>
</evidence>
<dbReference type="InterPro" id="IPR018778">
    <property type="entry name" value="T7SS_EssB"/>
</dbReference>
<keyword evidence="3" id="KW-1133">Transmembrane helix</keyword>
<dbReference type="Gene3D" id="1.25.40.680">
    <property type="entry name" value="Type VII secretion system EssB, C-terminal-like domain"/>
    <property type="match status" value="1"/>
</dbReference>
<reference evidence="4 5" key="1">
    <citation type="journal article" date="2013" name="Genome Announc.">
        <title>Genome Sequence of Sporolactobacillus laevolacticus DSM442, an Efficient Polymer-Grade D-Lactate Producer from Agricultural Waste Cottonseed as a Nitrogen Source.</title>
        <authorList>
            <person name="Wang H."/>
            <person name="Wang L."/>
            <person name="Ju J."/>
            <person name="Yu B."/>
            <person name="Ma Y."/>
        </authorList>
    </citation>
    <scope>NUCLEOTIDE SEQUENCE [LARGE SCALE GENOMIC DNA]</scope>
    <source>
        <strain evidence="4 5">DSM 442</strain>
    </source>
</reference>
<dbReference type="STRING" id="1395513.P343_07015"/>
<dbReference type="RefSeq" id="WP_023509678.1">
    <property type="nucleotide sequence ID" value="NZ_AWTC01000005.1"/>
</dbReference>
<name>V6IYH6_9BACL</name>
<dbReference type="OrthoDB" id="4975281at2"/>
<evidence type="ECO:0008006" key="6">
    <source>
        <dbReference type="Google" id="ProtNLM"/>
    </source>
</evidence>
<dbReference type="eggNOG" id="COG4499">
    <property type="taxonomic scope" value="Bacteria"/>
</dbReference>
<dbReference type="Pfam" id="PF10140">
    <property type="entry name" value="YukC"/>
    <property type="match status" value="1"/>
</dbReference>
<proteinExistence type="inferred from homology"/>
<organism evidence="4 5">
    <name type="scientific">Sporolactobacillus laevolacticus DSM 442</name>
    <dbReference type="NCBI Taxonomy" id="1395513"/>
    <lineage>
        <taxon>Bacteria</taxon>
        <taxon>Bacillati</taxon>
        <taxon>Bacillota</taxon>
        <taxon>Bacilli</taxon>
        <taxon>Bacillales</taxon>
        <taxon>Sporolactobacillaceae</taxon>
        <taxon>Sporolactobacillus</taxon>
    </lineage>
</organism>
<comment type="similarity">
    <text evidence="1">Belongs to the EssB family.</text>
</comment>
<dbReference type="Gene3D" id="1.10.510.10">
    <property type="entry name" value="Transferase(Phosphotransferase) domain 1"/>
    <property type="match status" value="1"/>
</dbReference>
<dbReference type="InterPro" id="IPR042565">
    <property type="entry name" value="T7SS_EssB_C"/>
</dbReference>
<protein>
    <recommendedName>
        <fullName evidence="6">Type VII secretion protein EssB</fullName>
    </recommendedName>
</protein>
<dbReference type="EMBL" id="AWTC01000005">
    <property type="protein sequence ID" value="EST12487.1"/>
    <property type="molecule type" value="Genomic_DNA"/>
</dbReference>
<accession>V6IYH6</accession>
<gene>
    <name evidence="4" type="ORF">P343_07015</name>
</gene>
<feature type="transmembrane region" description="Helical" evidence="3">
    <location>
        <begin position="218"/>
        <end position="240"/>
    </location>
</feature>
<feature type="compositionally biased region" description="Low complexity" evidence="2">
    <location>
        <begin position="402"/>
        <end position="441"/>
    </location>
</feature>
<keyword evidence="5" id="KW-1185">Reference proteome</keyword>
<dbReference type="NCBIfam" id="TIGR03926">
    <property type="entry name" value="T7_EssB"/>
    <property type="match status" value="1"/>
</dbReference>
<keyword evidence="3" id="KW-0472">Membrane</keyword>